<accession>A0ABQ5MEI5</accession>
<evidence type="ECO:0000313" key="2">
    <source>
        <dbReference type="Proteomes" id="UP001143543"/>
    </source>
</evidence>
<dbReference type="Proteomes" id="UP001143543">
    <property type="component" value="Unassembled WGS sequence"/>
</dbReference>
<comment type="caution">
    <text evidence="1">The sequence shown here is derived from an EMBL/GenBank/DDBJ whole genome shotgun (WGS) entry which is preliminary data.</text>
</comment>
<dbReference type="EMBL" id="BRVO01000001">
    <property type="protein sequence ID" value="GLB47773.1"/>
    <property type="molecule type" value="Genomic_DNA"/>
</dbReference>
<evidence type="ECO:0000313" key="1">
    <source>
        <dbReference type="EMBL" id="GLB47773.1"/>
    </source>
</evidence>
<proteinExistence type="predicted"/>
<sequence>MKKRYIVLLIILVILIAREFVPFQVNIYKSYNSYSTSENTDFTNTGLGTSAEMLTDENLLNLDIDPTYHMNIEGIDNGTFFKDGTKNLLTISANQEKKISAFRFIPLIKYIPYSIETHYNYYSDVYYQGKGTLIKCSGNIRVNGTLKIFGICSGKTAKQLLENEINEHVKDIIYTKTKEHINAM</sequence>
<gene>
    <name evidence="1" type="ORF">Y10_01410</name>
</gene>
<reference evidence="1" key="1">
    <citation type="submission" date="2022-07" db="EMBL/GenBank/DDBJ databases">
        <title>Taxonomy of Novel Oxalotrophic and Methylotrophic Bacteria.</title>
        <authorList>
            <person name="Sahin N."/>
            <person name="Tani A."/>
        </authorList>
    </citation>
    <scope>NUCLEOTIDE SEQUENCE</scope>
    <source>
        <strain evidence="1">Y10</strain>
    </source>
</reference>
<organism evidence="1 2">
    <name type="scientific">Neptunitalea lumnitzerae</name>
    <dbReference type="NCBI Taxonomy" id="2965509"/>
    <lineage>
        <taxon>Bacteria</taxon>
        <taxon>Pseudomonadati</taxon>
        <taxon>Bacteroidota</taxon>
        <taxon>Flavobacteriia</taxon>
        <taxon>Flavobacteriales</taxon>
        <taxon>Flavobacteriaceae</taxon>
        <taxon>Neptunitalea</taxon>
    </lineage>
</organism>
<name>A0ABQ5MEI5_9FLAO</name>
<keyword evidence="2" id="KW-1185">Reference proteome</keyword>
<protein>
    <submittedName>
        <fullName evidence="1">Uncharacterized protein</fullName>
    </submittedName>
</protein>